<comment type="caution">
    <text evidence="3">The sequence shown here is derived from an EMBL/GenBank/DDBJ whole genome shotgun (WGS) entry which is preliminary data.</text>
</comment>
<dbReference type="CDD" id="cd01646">
    <property type="entry name" value="RT_Bac_retron_I"/>
    <property type="match status" value="1"/>
</dbReference>
<accession>A0A7W5HJX7</accession>
<dbReference type="PANTHER" id="PTHR34047">
    <property type="entry name" value="NUCLEAR INTRON MATURASE 1, MITOCHONDRIAL-RELATED"/>
    <property type="match status" value="1"/>
</dbReference>
<organism evidence="3 4">
    <name type="scientific">Halomonas stenophila</name>
    <dbReference type="NCBI Taxonomy" id="795312"/>
    <lineage>
        <taxon>Bacteria</taxon>
        <taxon>Pseudomonadati</taxon>
        <taxon>Pseudomonadota</taxon>
        <taxon>Gammaproteobacteria</taxon>
        <taxon>Oceanospirillales</taxon>
        <taxon>Halomonadaceae</taxon>
        <taxon>Halomonas</taxon>
    </lineage>
</organism>
<dbReference type="PANTHER" id="PTHR34047:SF8">
    <property type="entry name" value="PROTEIN YKFC"/>
    <property type="match status" value="1"/>
</dbReference>
<protein>
    <recommendedName>
        <fullName evidence="2">Reverse transcriptase domain-containing protein</fullName>
    </recommendedName>
</protein>
<dbReference type="Pfam" id="PF00078">
    <property type="entry name" value="RVT_1"/>
    <property type="match status" value="1"/>
</dbReference>
<sequence length="525" mass="60595">MLTLQKGSLNWALKHALNFGDTDVFPVPFEYQALDLDWQSVRPELDSVNVLEWPTRPPRTLLSPKAKFGFRAITQLDPIDFLIFSSLVYDISGDLEERRIPIQSEVVYSYRVQTNVEGQLFNPSIGYRQFIEQCQTKLVGDTDGIYVATTDISDFYSRIYHHRLENALRAATTKTSHVNAIMGLLSGWNGTETFGIPVGCAPSRLLAEITLSDVDEALLANGVDFIRFNDDYRIFASSEAEAYKHIAFLAEILFRNHGLSLQPQKTGIFTADSFIRNFLSTPLDREMDSLHERFQELIEDLGLESWYEEIDYDDLSPEQQEIVDTLNLVELFREELDKAEPDLPVIKFCLRRLGQLGDDGVVDDIFENLESLTPVFSEIINYLKSLRYLHSDRRSQLGARLLDLLEDSIVSELAYHRMWILDVFTSTREWDNEGRFVALYNTELHQAGRRKLILAMGRAQQTHWFQFQWRSLFDHPHWQRRAVLAAASCMPGDARRHWYRSVEPQLDLLEKAVVKWAKQNPFSQG</sequence>
<feature type="domain" description="Reverse transcriptase" evidence="2">
    <location>
        <begin position="44"/>
        <end position="283"/>
    </location>
</feature>
<keyword evidence="4" id="KW-1185">Reference proteome</keyword>
<evidence type="ECO:0000259" key="2">
    <source>
        <dbReference type="PROSITE" id="PS50878"/>
    </source>
</evidence>
<dbReference type="InterPro" id="IPR000477">
    <property type="entry name" value="RT_dom"/>
</dbReference>
<comment type="similarity">
    <text evidence="1">Belongs to the bacterial reverse transcriptase family.</text>
</comment>
<name>A0A7W5HJX7_9GAMM</name>
<dbReference type="AlphaFoldDB" id="A0A7W5HJX7"/>
<dbReference type="Proteomes" id="UP000518892">
    <property type="component" value="Unassembled WGS sequence"/>
</dbReference>
<dbReference type="InterPro" id="IPR051083">
    <property type="entry name" value="GrpII_Intron_Splice-Mob/Def"/>
</dbReference>
<proteinExistence type="inferred from homology"/>
<evidence type="ECO:0000313" key="4">
    <source>
        <dbReference type="Proteomes" id="UP000518892"/>
    </source>
</evidence>
<reference evidence="3 4" key="1">
    <citation type="submission" date="2020-08" db="EMBL/GenBank/DDBJ databases">
        <title>Genomic Encyclopedia of Type Strains, Phase III (KMG-III): the genomes of soil and plant-associated and newly described type strains.</title>
        <authorList>
            <person name="Whitman W."/>
        </authorList>
    </citation>
    <scope>NUCLEOTIDE SEQUENCE [LARGE SCALE GENOMIC DNA]</scope>
    <source>
        <strain evidence="3 4">CECT 7744</strain>
    </source>
</reference>
<evidence type="ECO:0000313" key="3">
    <source>
        <dbReference type="EMBL" id="MBB3231310.1"/>
    </source>
</evidence>
<gene>
    <name evidence="3" type="ORF">FHR97_002165</name>
</gene>
<dbReference type="EMBL" id="JACHXR010000005">
    <property type="protein sequence ID" value="MBB3231310.1"/>
    <property type="molecule type" value="Genomic_DNA"/>
</dbReference>
<dbReference type="RefSeq" id="WP_183383794.1">
    <property type="nucleotide sequence ID" value="NZ_JACHXR010000005.1"/>
</dbReference>
<evidence type="ECO:0000256" key="1">
    <source>
        <dbReference type="ARBA" id="ARBA00034120"/>
    </source>
</evidence>
<dbReference type="PROSITE" id="PS50878">
    <property type="entry name" value="RT_POL"/>
    <property type="match status" value="1"/>
</dbReference>